<protein>
    <submittedName>
        <fullName evidence="1">Uncharacterized protein</fullName>
    </submittedName>
</protein>
<evidence type="ECO:0000313" key="1">
    <source>
        <dbReference type="EMBL" id="SFI20535.1"/>
    </source>
</evidence>
<dbReference type="AlphaFoldDB" id="A0A1I3GAH3"/>
<keyword evidence="2" id="KW-1185">Reference proteome</keyword>
<evidence type="ECO:0000313" key="2">
    <source>
        <dbReference type="Proteomes" id="UP000199040"/>
    </source>
</evidence>
<sequence>MKLSRLDPDMTAEQAAAAVLSVGDTRSKEYHEGLENRLDWHLHGKPKDAGFCRCPYAMGTAQADAWLAGQDRADFEIQRYQTEEAQL</sequence>
<organism evidence="1 2">
    <name type="scientific">Modicisalibacter xianhensis</name>
    <dbReference type="NCBI Taxonomy" id="442341"/>
    <lineage>
        <taxon>Bacteria</taxon>
        <taxon>Pseudomonadati</taxon>
        <taxon>Pseudomonadota</taxon>
        <taxon>Gammaproteobacteria</taxon>
        <taxon>Oceanospirillales</taxon>
        <taxon>Halomonadaceae</taxon>
        <taxon>Modicisalibacter</taxon>
    </lineage>
</organism>
<reference evidence="1 2" key="1">
    <citation type="submission" date="2016-10" db="EMBL/GenBank/DDBJ databases">
        <authorList>
            <person name="de Groot N.N."/>
        </authorList>
    </citation>
    <scope>NUCLEOTIDE SEQUENCE [LARGE SCALE GENOMIC DNA]</scope>
    <source>
        <strain evidence="1 2">CGMCC 1.6848</strain>
    </source>
</reference>
<dbReference type="EMBL" id="FOPY01000029">
    <property type="protein sequence ID" value="SFI20535.1"/>
    <property type="molecule type" value="Genomic_DNA"/>
</dbReference>
<gene>
    <name evidence="1" type="ORF">SAMN04487959_1294</name>
</gene>
<dbReference type="RefSeq" id="WP_092850502.1">
    <property type="nucleotide sequence ID" value="NZ_FOPY01000029.1"/>
</dbReference>
<dbReference type="Proteomes" id="UP000199040">
    <property type="component" value="Unassembled WGS sequence"/>
</dbReference>
<accession>A0A1I3GAH3</accession>
<name>A0A1I3GAH3_9GAMM</name>
<proteinExistence type="predicted"/>
<dbReference type="STRING" id="442341.SAMN04487959_1294"/>